<sequence>MAVTSIAYVLSENLRRCCLQGIEYARSQVSTIRLKILKVAVVVIRNTRRIKILLGSSYSFQGLLAAVAGQLAPG</sequence>
<keyword evidence="3" id="KW-1185">Reference proteome</keyword>
<dbReference type="Proteomes" id="UP000184603">
    <property type="component" value="Unassembled WGS sequence"/>
</dbReference>
<evidence type="ECO:0000313" key="2">
    <source>
        <dbReference type="EMBL" id="SHO52315.1"/>
    </source>
</evidence>
<name>A0A1M7YI67_9BACT</name>
<evidence type="ECO:0000259" key="1">
    <source>
        <dbReference type="Pfam" id="PF13701"/>
    </source>
</evidence>
<feature type="domain" description="Transposase DDE" evidence="1">
    <location>
        <begin position="1"/>
        <end position="72"/>
    </location>
</feature>
<proteinExistence type="predicted"/>
<accession>A0A1M7YI67</accession>
<dbReference type="AlphaFoldDB" id="A0A1M7YI67"/>
<organism evidence="2 3">
    <name type="scientific">Desulfopila aestuarii DSM 18488</name>
    <dbReference type="NCBI Taxonomy" id="1121416"/>
    <lineage>
        <taxon>Bacteria</taxon>
        <taxon>Pseudomonadati</taxon>
        <taxon>Thermodesulfobacteriota</taxon>
        <taxon>Desulfobulbia</taxon>
        <taxon>Desulfobulbales</taxon>
        <taxon>Desulfocapsaceae</taxon>
        <taxon>Desulfopila</taxon>
    </lineage>
</organism>
<dbReference type="RefSeq" id="WP_073615914.1">
    <property type="nucleotide sequence ID" value="NZ_FRFE01000034.1"/>
</dbReference>
<evidence type="ECO:0000313" key="3">
    <source>
        <dbReference type="Proteomes" id="UP000184603"/>
    </source>
</evidence>
<dbReference type="InterPro" id="IPR025668">
    <property type="entry name" value="Tnp_DDE_dom"/>
</dbReference>
<protein>
    <submittedName>
        <fullName evidence="2">Transposase DDE domain group 1</fullName>
    </submittedName>
</protein>
<dbReference type="Pfam" id="PF13701">
    <property type="entry name" value="DDE_Tnp_1_4"/>
    <property type="match status" value="1"/>
</dbReference>
<dbReference type="EMBL" id="FRFE01000034">
    <property type="protein sequence ID" value="SHO52315.1"/>
    <property type="molecule type" value="Genomic_DNA"/>
</dbReference>
<reference evidence="2 3" key="1">
    <citation type="submission" date="2016-12" db="EMBL/GenBank/DDBJ databases">
        <authorList>
            <person name="Song W.-J."/>
            <person name="Kurnit D.M."/>
        </authorList>
    </citation>
    <scope>NUCLEOTIDE SEQUENCE [LARGE SCALE GENOMIC DNA]</scope>
    <source>
        <strain evidence="2 3">DSM 18488</strain>
    </source>
</reference>
<gene>
    <name evidence="2" type="ORF">SAMN02745220_04512</name>
</gene>
<dbReference type="OrthoDB" id="8482126at2"/>